<evidence type="ECO:0000313" key="1">
    <source>
        <dbReference type="EMBL" id="AMP13708.1"/>
    </source>
</evidence>
<proteinExistence type="predicted"/>
<gene>
    <name evidence="1" type="ORF">CPter291_1434</name>
</gene>
<organism evidence="1 2">
    <name type="scientific">Collimonas pratensis</name>
    <dbReference type="NCBI Taxonomy" id="279113"/>
    <lineage>
        <taxon>Bacteria</taxon>
        <taxon>Pseudomonadati</taxon>
        <taxon>Pseudomonadota</taxon>
        <taxon>Betaproteobacteria</taxon>
        <taxon>Burkholderiales</taxon>
        <taxon>Oxalobacteraceae</taxon>
        <taxon>Collimonas</taxon>
    </lineage>
</organism>
<keyword evidence="2" id="KW-1185">Reference proteome</keyword>
<dbReference type="RefSeq" id="WP_156479942.1">
    <property type="nucleotide sequence ID" value="NZ_CP013236.1"/>
</dbReference>
<sequence>MEELAAMGLPDYWLKVAEYLGFDAFLGMWRILDANKDCIPQFNGSNSMAPTLRTYSNYLRFQKNRFVETLAAQGVGPQEIQRRVQTQLCESISITHIQRITQRHRIKR</sequence>
<dbReference type="EMBL" id="CP013236">
    <property type="protein sequence ID" value="AMP13708.1"/>
    <property type="molecule type" value="Genomic_DNA"/>
</dbReference>
<reference evidence="1 2" key="1">
    <citation type="submission" date="2015-11" db="EMBL/GenBank/DDBJ databases">
        <title>Exploring the genomic traits of fungus-feeding bacterial genus Collimonas.</title>
        <authorList>
            <person name="Song C."/>
            <person name="Schmidt R."/>
            <person name="de Jager V."/>
            <person name="Krzyzanowska D."/>
            <person name="Jongedijk E."/>
            <person name="Cankar K."/>
            <person name="Beekwilder J."/>
            <person name="van Veen A."/>
            <person name="de Boer W."/>
            <person name="van Veen J.A."/>
            <person name="Garbeva P."/>
        </authorList>
    </citation>
    <scope>NUCLEOTIDE SEQUENCE [LARGE SCALE GENOMIC DNA]</scope>
    <source>
        <strain evidence="1 2">Ter291</strain>
    </source>
</reference>
<dbReference type="Proteomes" id="UP000074914">
    <property type="component" value="Chromosome"/>
</dbReference>
<accession>A0ABN4M7E3</accession>
<evidence type="ECO:0000313" key="2">
    <source>
        <dbReference type="Proteomes" id="UP000074914"/>
    </source>
</evidence>
<name>A0ABN4M7E3_9BURK</name>
<protein>
    <submittedName>
        <fullName evidence="1">Uncharacterized protein</fullName>
    </submittedName>
</protein>